<evidence type="ECO:0000256" key="14">
    <source>
        <dbReference type="ARBA" id="ARBA00023288"/>
    </source>
</evidence>
<comment type="similarity">
    <text evidence="15">Belongs to the G-protein coupled receptor 1 family.</text>
</comment>
<keyword evidence="20" id="KW-1185">Reference proteome</keyword>
<dbReference type="PROSITE" id="PS50262">
    <property type="entry name" value="G_PROTEIN_RECEP_F1_2"/>
    <property type="match status" value="1"/>
</dbReference>
<accession>A0A210PWX3</accession>
<evidence type="ECO:0000256" key="2">
    <source>
        <dbReference type="ARBA" id="ARBA00022543"/>
    </source>
</evidence>
<evidence type="ECO:0000256" key="16">
    <source>
        <dbReference type="SAM" id="MobiDB-lite"/>
    </source>
</evidence>
<feature type="compositionally biased region" description="Basic and acidic residues" evidence="16">
    <location>
        <begin position="484"/>
        <end position="502"/>
    </location>
</feature>
<keyword evidence="6 17" id="KW-1133">Transmembrane helix</keyword>
<evidence type="ECO:0000256" key="8">
    <source>
        <dbReference type="ARBA" id="ARBA00023040"/>
    </source>
</evidence>
<dbReference type="GO" id="GO:0009881">
    <property type="term" value="F:photoreceptor activity"/>
    <property type="evidence" value="ECO:0007669"/>
    <property type="project" value="UniProtKB-KW"/>
</dbReference>
<protein>
    <submittedName>
        <fullName evidence="19">Rhodopsin, GQ-coupled</fullName>
    </submittedName>
</protein>
<evidence type="ECO:0000256" key="17">
    <source>
        <dbReference type="SAM" id="Phobius"/>
    </source>
</evidence>
<feature type="transmembrane region" description="Helical" evidence="17">
    <location>
        <begin position="86"/>
        <end position="105"/>
    </location>
</feature>
<keyword evidence="4 15" id="KW-0812">Transmembrane</keyword>
<keyword evidence="9 17" id="KW-0472">Membrane</keyword>
<dbReference type="Pfam" id="PF00001">
    <property type="entry name" value="7tm_1"/>
    <property type="match status" value="1"/>
</dbReference>
<dbReference type="PANTHER" id="PTHR24240">
    <property type="entry name" value="OPSIN"/>
    <property type="match status" value="1"/>
</dbReference>
<keyword evidence="2" id="KW-0600">Photoreceptor protein</keyword>
<feature type="region of interest" description="Disordered" evidence="16">
    <location>
        <begin position="481"/>
        <end position="513"/>
    </location>
</feature>
<evidence type="ECO:0000256" key="1">
    <source>
        <dbReference type="ARBA" id="ARBA00004141"/>
    </source>
</evidence>
<dbReference type="STRING" id="6573.A0A210PWX3"/>
<evidence type="ECO:0000256" key="12">
    <source>
        <dbReference type="ARBA" id="ARBA00023170"/>
    </source>
</evidence>
<comment type="caution">
    <text evidence="19">The sequence shown here is derived from an EMBL/GenBank/DDBJ whole genome shotgun (WGS) entry which is preliminary data.</text>
</comment>
<dbReference type="GO" id="GO:0007602">
    <property type="term" value="P:phototransduction"/>
    <property type="evidence" value="ECO:0007669"/>
    <property type="project" value="UniProtKB-KW"/>
</dbReference>
<dbReference type="Proteomes" id="UP000242188">
    <property type="component" value="Unassembled WGS sequence"/>
</dbReference>
<comment type="subcellular location">
    <subcellularLocation>
        <location evidence="1">Membrane</location>
        <topology evidence="1">Multi-pass membrane protein</topology>
    </subcellularLocation>
</comment>
<feature type="transmembrane region" description="Helical" evidence="17">
    <location>
        <begin position="125"/>
        <end position="146"/>
    </location>
</feature>
<dbReference type="InterPro" id="IPR050125">
    <property type="entry name" value="GPCR_opsins"/>
</dbReference>
<dbReference type="EMBL" id="NEDP02005434">
    <property type="protein sequence ID" value="OWF40990.1"/>
    <property type="molecule type" value="Genomic_DNA"/>
</dbReference>
<keyword evidence="7" id="KW-0157">Chromophore</keyword>
<dbReference type="FunFam" id="1.20.1070.10:FF:000044">
    <property type="entry name" value="Opsin, ultraviolet-sensitive"/>
    <property type="match status" value="1"/>
</dbReference>
<evidence type="ECO:0000256" key="11">
    <source>
        <dbReference type="ARBA" id="ARBA00023157"/>
    </source>
</evidence>
<keyword evidence="10" id="KW-0564">Palmitate</keyword>
<name>A0A210PWX3_MIZYE</name>
<keyword evidence="13 15" id="KW-0807">Transducer</keyword>
<reference evidence="19 20" key="1">
    <citation type="journal article" date="2017" name="Nat. Ecol. Evol.">
        <title>Scallop genome provides insights into evolution of bilaterian karyotype and development.</title>
        <authorList>
            <person name="Wang S."/>
            <person name="Zhang J."/>
            <person name="Jiao W."/>
            <person name="Li J."/>
            <person name="Xun X."/>
            <person name="Sun Y."/>
            <person name="Guo X."/>
            <person name="Huan P."/>
            <person name="Dong B."/>
            <person name="Zhang L."/>
            <person name="Hu X."/>
            <person name="Sun X."/>
            <person name="Wang J."/>
            <person name="Zhao C."/>
            <person name="Wang Y."/>
            <person name="Wang D."/>
            <person name="Huang X."/>
            <person name="Wang R."/>
            <person name="Lv J."/>
            <person name="Li Y."/>
            <person name="Zhang Z."/>
            <person name="Liu B."/>
            <person name="Lu W."/>
            <person name="Hui Y."/>
            <person name="Liang J."/>
            <person name="Zhou Z."/>
            <person name="Hou R."/>
            <person name="Li X."/>
            <person name="Liu Y."/>
            <person name="Li H."/>
            <person name="Ning X."/>
            <person name="Lin Y."/>
            <person name="Zhao L."/>
            <person name="Xing Q."/>
            <person name="Dou J."/>
            <person name="Li Y."/>
            <person name="Mao J."/>
            <person name="Guo H."/>
            <person name="Dou H."/>
            <person name="Li T."/>
            <person name="Mu C."/>
            <person name="Jiang W."/>
            <person name="Fu Q."/>
            <person name="Fu X."/>
            <person name="Miao Y."/>
            <person name="Liu J."/>
            <person name="Yu Q."/>
            <person name="Li R."/>
            <person name="Liao H."/>
            <person name="Li X."/>
            <person name="Kong Y."/>
            <person name="Jiang Z."/>
            <person name="Chourrout D."/>
            <person name="Li R."/>
            <person name="Bao Z."/>
        </authorList>
    </citation>
    <scope>NUCLEOTIDE SEQUENCE [LARGE SCALE GENOMIC DNA]</scope>
    <source>
        <strain evidence="19 20">PY_sf001</strain>
    </source>
</reference>
<dbReference type="SUPFAM" id="SSF81321">
    <property type="entry name" value="Family A G protein-coupled receptor-like"/>
    <property type="match status" value="1"/>
</dbReference>
<dbReference type="Gene3D" id="1.20.1070.10">
    <property type="entry name" value="Rhodopsin 7-helix transmembrane proteins"/>
    <property type="match status" value="1"/>
</dbReference>
<evidence type="ECO:0000256" key="3">
    <source>
        <dbReference type="ARBA" id="ARBA00022606"/>
    </source>
</evidence>
<evidence type="ECO:0000256" key="9">
    <source>
        <dbReference type="ARBA" id="ARBA00023136"/>
    </source>
</evidence>
<dbReference type="GO" id="GO:0016020">
    <property type="term" value="C:membrane"/>
    <property type="evidence" value="ECO:0007669"/>
    <property type="project" value="UniProtKB-SubCell"/>
</dbReference>
<feature type="compositionally biased region" description="Polar residues" evidence="16">
    <location>
        <begin position="433"/>
        <end position="452"/>
    </location>
</feature>
<dbReference type="InterPro" id="IPR000276">
    <property type="entry name" value="GPCR_Rhodpsn"/>
</dbReference>
<evidence type="ECO:0000256" key="13">
    <source>
        <dbReference type="ARBA" id="ARBA00023224"/>
    </source>
</evidence>
<keyword evidence="8 15" id="KW-0297">G-protein coupled receptor</keyword>
<dbReference type="PRINTS" id="PR00237">
    <property type="entry name" value="GPCRRHODOPSN"/>
</dbReference>
<dbReference type="SMART" id="SM01381">
    <property type="entry name" value="7TM_GPCR_Srsx"/>
    <property type="match status" value="1"/>
</dbReference>
<dbReference type="GO" id="GO:0004930">
    <property type="term" value="F:G protein-coupled receptor activity"/>
    <property type="evidence" value="ECO:0007669"/>
    <property type="project" value="UniProtKB-KW"/>
</dbReference>
<evidence type="ECO:0000256" key="6">
    <source>
        <dbReference type="ARBA" id="ARBA00022989"/>
    </source>
</evidence>
<evidence type="ECO:0000259" key="18">
    <source>
        <dbReference type="PROSITE" id="PS50262"/>
    </source>
</evidence>
<keyword evidence="14" id="KW-0449">Lipoprotein</keyword>
<proteinExistence type="inferred from homology"/>
<dbReference type="InterPro" id="IPR027430">
    <property type="entry name" value="Retinal_BS"/>
</dbReference>
<dbReference type="InterPro" id="IPR017452">
    <property type="entry name" value="GPCR_Rhodpsn_7TM"/>
</dbReference>
<feature type="region of interest" description="Disordered" evidence="16">
    <location>
        <begin position="425"/>
        <end position="452"/>
    </location>
</feature>
<dbReference type="CDD" id="cd15337">
    <property type="entry name" value="7tmA_Opsin_Gq_invertebrates"/>
    <property type="match status" value="1"/>
</dbReference>
<feature type="transmembrane region" description="Helical" evidence="17">
    <location>
        <begin position="214"/>
        <end position="239"/>
    </location>
</feature>
<keyword evidence="11" id="KW-1015">Disulfide bond</keyword>
<organism evidence="19 20">
    <name type="scientific">Mizuhopecten yessoensis</name>
    <name type="common">Japanese scallop</name>
    <name type="synonym">Patinopecten yessoensis</name>
    <dbReference type="NCBI Taxonomy" id="6573"/>
    <lineage>
        <taxon>Eukaryota</taxon>
        <taxon>Metazoa</taxon>
        <taxon>Spiralia</taxon>
        <taxon>Lophotrochozoa</taxon>
        <taxon>Mollusca</taxon>
        <taxon>Bivalvia</taxon>
        <taxon>Autobranchia</taxon>
        <taxon>Pteriomorphia</taxon>
        <taxon>Pectinida</taxon>
        <taxon>Pectinoidea</taxon>
        <taxon>Pectinidae</taxon>
        <taxon>Mizuhopecten</taxon>
    </lineage>
</organism>
<keyword evidence="5" id="KW-0681">Retinal protein</keyword>
<feature type="domain" description="G-protein coupled receptors family 1 profile" evidence="18">
    <location>
        <begin position="66"/>
        <end position="329"/>
    </location>
</feature>
<feature type="transmembrane region" description="Helical" evidence="17">
    <location>
        <begin position="276"/>
        <end position="301"/>
    </location>
</feature>
<feature type="transmembrane region" description="Helical" evidence="17">
    <location>
        <begin position="48"/>
        <end position="74"/>
    </location>
</feature>
<dbReference type="PROSITE" id="PS00237">
    <property type="entry name" value="G_PROTEIN_RECEP_F1_1"/>
    <property type="match status" value="1"/>
</dbReference>
<dbReference type="OrthoDB" id="9996086at2759"/>
<keyword evidence="12 15" id="KW-0675">Receptor</keyword>
<sequence>MSREAGTAILSVVEEVTTINTSASHPFDTYDYYIHPHWRQYPPVSDNWHYFIGLFITVVGISGVVGNIVVIWMFSSTKTLKSPSNMLITNLALSDLTFSAVNGFPLLTISAFNKRWVFGDAACEFYGLIGGIFGLMSINTLAMISIDRYICITKPLQAARLMTRKKAFFMIVIVWSWAVGWSLLPLFGLGAYIPEGFQTSCTFDYLTKTTLNRIYIIGMYLFAFALPLVIIIGCYIAILKAIRKHAKEMASMADKMNAEEADKKEKSKTEIKIAKIAMMLISLFILSWSPYATIALMAQFGDPSFVTPFMSELPVMLAKASAMHNPIVYALSHPKFREALMKKAPCLLSCCAPSEKPKKVNKAPVPQKPVMHRQLTHTFSDASMASVQTNISECFEMKTAKEQWIDSAEMVRQLVGVIVGMATKKSGDKPNALPQNGNVQMTEDGPSTETMQQPEEGVFTVNDGNLDLVAAAGALIDALGTECETEKPVDEGEVTTDGKDNPAFEPQEDDTQV</sequence>
<evidence type="ECO:0000256" key="5">
    <source>
        <dbReference type="ARBA" id="ARBA00022925"/>
    </source>
</evidence>
<keyword evidence="3" id="KW-0716">Sensory transduction</keyword>
<feature type="transmembrane region" description="Helical" evidence="17">
    <location>
        <begin position="167"/>
        <end position="194"/>
    </location>
</feature>
<evidence type="ECO:0000256" key="4">
    <source>
        <dbReference type="ARBA" id="ARBA00022692"/>
    </source>
</evidence>
<evidence type="ECO:0000256" key="10">
    <source>
        <dbReference type="ARBA" id="ARBA00023139"/>
    </source>
</evidence>
<evidence type="ECO:0000256" key="7">
    <source>
        <dbReference type="ARBA" id="ARBA00022991"/>
    </source>
</evidence>
<dbReference type="AlphaFoldDB" id="A0A210PWX3"/>
<dbReference type="PROSITE" id="PS00238">
    <property type="entry name" value="OPSIN"/>
    <property type="match status" value="1"/>
</dbReference>
<gene>
    <name evidence="19" type="ORF">KP79_PYT16018</name>
</gene>
<evidence type="ECO:0000313" key="19">
    <source>
        <dbReference type="EMBL" id="OWF40990.1"/>
    </source>
</evidence>
<evidence type="ECO:0000313" key="20">
    <source>
        <dbReference type="Proteomes" id="UP000242188"/>
    </source>
</evidence>
<evidence type="ECO:0000256" key="15">
    <source>
        <dbReference type="RuleBase" id="RU000688"/>
    </source>
</evidence>